<gene>
    <name evidence="5" type="primary">Coq10</name>
    <name evidence="5" type="ORF">g.6232</name>
</gene>
<evidence type="ECO:0000313" key="5">
    <source>
        <dbReference type="EMBL" id="JAG79048.1"/>
    </source>
</evidence>
<dbReference type="InterPro" id="IPR023393">
    <property type="entry name" value="START-like_dom_sf"/>
</dbReference>
<sequence>MLKNAQILLSNTKLVCCSCKQLSCTAAGGILNYAQRAFFTFSDLTNKNREYVKKELIGYSMHEMYAVVSDVSNYYKFVPYVKKSLVHSQRNGGFKADLIVGFPPLSERYTSNVSLSAPNLVKSVCNDGRLFNFLLNDWRFSPGLKDIPQSCVVDFKVAFEFKSRIHSNIANIFFDLICDQMEHAFVAEAKRRYGPPSIKSHILSWRRS</sequence>
<dbReference type="GO" id="GO:0005739">
    <property type="term" value="C:mitochondrion"/>
    <property type="evidence" value="ECO:0007669"/>
    <property type="project" value="TreeGrafter"/>
</dbReference>
<reference evidence="5" key="1">
    <citation type="submission" date="2015-01" db="EMBL/GenBank/DDBJ databases">
        <title>Transcriptome Assembly of Fopius arisanus.</title>
        <authorList>
            <person name="Geib S."/>
        </authorList>
    </citation>
    <scope>NUCLEOTIDE SEQUENCE</scope>
</reference>
<feature type="domain" description="Coenzyme Q-binding protein COQ10 START" evidence="4">
    <location>
        <begin position="57"/>
        <end position="185"/>
    </location>
</feature>
<dbReference type="SUPFAM" id="SSF55961">
    <property type="entry name" value="Bet v1-like"/>
    <property type="match status" value="1"/>
</dbReference>
<dbReference type="CDD" id="cd07813">
    <property type="entry name" value="COQ10p_like"/>
    <property type="match status" value="1"/>
</dbReference>
<dbReference type="GO" id="GO:0048039">
    <property type="term" value="F:ubiquinone binding"/>
    <property type="evidence" value="ECO:0007669"/>
    <property type="project" value="InterPro"/>
</dbReference>
<evidence type="ECO:0000256" key="1">
    <source>
        <dbReference type="ARBA" id="ARBA00006885"/>
    </source>
</evidence>
<dbReference type="InterPro" id="IPR005031">
    <property type="entry name" value="COQ10_START"/>
</dbReference>
<comment type="function">
    <text evidence="3">Required for the function of coenzyme Q in the respiratory chain. May serve as a chaperone or may be involved in the transport of Q6 from its site of synthesis to the catalytic sites of the respiratory complexes.</text>
</comment>
<dbReference type="AlphaFoldDB" id="A0A0C9RQ32"/>
<dbReference type="InterPro" id="IPR044996">
    <property type="entry name" value="COQ10-like"/>
</dbReference>
<protein>
    <submittedName>
        <fullName evidence="5">Coq10 protein</fullName>
    </submittedName>
</protein>
<dbReference type="PANTHER" id="PTHR12901">
    <property type="entry name" value="SPERM PROTEIN HOMOLOG"/>
    <property type="match status" value="1"/>
</dbReference>
<dbReference type="PANTHER" id="PTHR12901:SF10">
    <property type="entry name" value="COENZYME Q-BINDING PROTEIN COQ10, MITOCHONDRIAL"/>
    <property type="match status" value="1"/>
</dbReference>
<dbReference type="GO" id="GO:0045333">
    <property type="term" value="P:cellular respiration"/>
    <property type="evidence" value="ECO:0007669"/>
    <property type="project" value="InterPro"/>
</dbReference>
<evidence type="ECO:0000256" key="3">
    <source>
        <dbReference type="ARBA" id="ARBA00024947"/>
    </source>
</evidence>
<dbReference type="EMBL" id="GBYB01009281">
    <property type="protein sequence ID" value="JAG79048.1"/>
    <property type="molecule type" value="Transcribed_RNA"/>
</dbReference>
<dbReference type="Pfam" id="PF03364">
    <property type="entry name" value="Polyketide_cyc"/>
    <property type="match status" value="1"/>
</dbReference>
<comment type="subunit">
    <text evidence="2">Interacts with coenzyme Q.</text>
</comment>
<organism evidence="5">
    <name type="scientific">Fopius arisanus</name>
    <dbReference type="NCBI Taxonomy" id="64838"/>
    <lineage>
        <taxon>Eukaryota</taxon>
        <taxon>Metazoa</taxon>
        <taxon>Ecdysozoa</taxon>
        <taxon>Arthropoda</taxon>
        <taxon>Hexapoda</taxon>
        <taxon>Insecta</taxon>
        <taxon>Pterygota</taxon>
        <taxon>Neoptera</taxon>
        <taxon>Endopterygota</taxon>
        <taxon>Hymenoptera</taxon>
        <taxon>Apocrita</taxon>
        <taxon>Ichneumonoidea</taxon>
        <taxon>Braconidae</taxon>
        <taxon>Opiinae</taxon>
        <taxon>Fopius</taxon>
    </lineage>
</organism>
<name>A0A0C9RQ32_9HYME</name>
<dbReference type="Gene3D" id="3.30.530.20">
    <property type="match status" value="1"/>
</dbReference>
<proteinExistence type="inferred from homology"/>
<comment type="similarity">
    <text evidence="1">Belongs to the COQ10 family.</text>
</comment>
<evidence type="ECO:0000256" key="2">
    <source>
        <dbReference type="ARBA" id="ARBA00011814"/>
    </source>
</evidence>
<evidence type="ECO:0000259" key="4">
    <source>
        <dbReference type="Pfam" id="PF03364"/>
    </source>
</evidence>
<accession>A0A0C9RQ32</accession>